<evidence type="ECO:0000256" key="1">
    <source>
        <dbReference type="SAM" id="SignalP"/>
    </source>
</evidence>
<accession>A0A1H3NCS8</accession>
<feature type="signal peptide" evidence="1">
    <location>
        <begin position="1"/>
        <end position="18"/>
    </location>
</feature>
<dbReference type="Gene3D" id="2.30.30.40">
    <property type="entry name" value="SH3 Domains"/>
    <property type="match status" value="1"/>
</dbReference>
<proteinExistence type="predicted"/>
<evidence type="ECO:0008006" key="4">
    <source>
        <dbReference type="Google" id="ProtNLM"/>
    </source>
</evidence>
<gene>
    <name evidence="2" type="ORF">SAMN05421504_107229</name>
</gene>
<evidence type="ECO:0000313" key="2">
    <source>
        <dbReference type="EMBL" id="SDY86480.1"/>
    </source>
</evidence>
<evidence type="ECO:0000313" key="3">
    <source>
        <dbReference type="Proteomes" id="UP000199515"/>
    </source>
</evidence>
<dbReference type="Proteomes" id="UP000199515">
    <property type="component" value="Unassembled WGS sequence"/>
</dbReference>
<reference evidence="2 3" key="1">
    <citation type="submission" date="2016-10" db="EMBL/GenBank/DDBJ databases">
        <authorList>
            <person name="de Groot N.N."/>
        </authorList>
    </citation>
    <scope>NUCLEOTIDE SEQUENCE [LARGE SCALE GENOMIC DNA]</scope>
    <source>
        <strain evidence="2 3">CPCC 202699</strain>
    </source>
</reference>
<dbReference type="AlphaFoldDB" id="A0A1H3NCS8"/>
<keyword evidence="1" id="KW-0732">Signal</keyword>
<name>A0A1H3NCS8_9PSEU</name>
<dbReference type="EMBL" id="FNON01000007">
    <property type="protein sequence ID" value="SDY86480.1"/>
    <property type="molecule type" value="Genomic_DNA"/>
</dbReference>
<feature type="chain" id="PRO_5011696596" description="SH3 domain-containing protein" evidence="1">
    <location>
        <begin position="19"/>
        <end position="208"/>
    </location>
</feature>
<sequence>MTVSVLALLVSGVVSADAAVTAATGTVKTAGDPLNVRRAPSTNASAVRTVANGATVSIDCQTIGSSVEGPLGKTTLWDYVPALGGYISDGYVYTGSDERIAPDCGVGSGSAECSSGTCAAEGVFKSAGAKFVVYDNDGDGKSGVVAYWLKGGAGPFYAWNSGGTGTSKETAINVPKGGWVYYKVCVANYSATNPVLEACSGGITDYVA</sequence>
<protein>
    <recommendedName>
        <fullName evidence="4">SH3 domain-containing protein</fullName>
    </recommendedName>
</protein>
<organism evidence="2 3">
    <name type="scientific">Amycolatopsis xylanica</name>
    <dbReference type="NCBI Taxonomy" id="589385"/>
    <lineage>
        <taxon>Bacteria</taxon>
        <taxon>Bacillati</taxon>
        <taxon>Actinomycetota</taxon>
        <taxon>Actinomycetes</taxon>
        <taxon>Pseudonocardiales</taxon>
        <taxon>Pseudonocardiaceae</taxon>
        <taxon>Amycolatopsis</taxon>
    </lineage>
</organism>
<dbReference type="STRING" id="589385.SAMN05421504_107229"/>
<keyword evidence="3" id="KW-1185">Reference proteome</keyword>